<dbReference type="Gene3D" id="3.90.76.10">
    <property type="entry name" value="Dipeptide-binding Protein, Domain 1"/>
    <property type="match status" value="1"/>
</dbReference>
<dbReference type="GO" id="GO:1904680">
    <property type="term" value="F:peptide transmembrane transporter activity"/>
    <property type="evidence" value="ECO:0007669"/>
    <property type="project" value="TreeGrafter"/>
</dbReference>
<reference evidence="6 7" key="1">
    <citation type="submission" date="2018-11" db="EMBL/GenBank/DDBJ databases">
        <title>Genomic Encyclopedia of Type Strains, Phase IV (KMG-IV): sequencing the most valuable type-strain genomes for metagenomic binning, comparative biology and taxonomic classification.</title>
        <authorList>
            <person name="Goeker M."/>
        </authorList>
    </citation>
    <scope>NUCLEOTIDE SEQUENCE [LARGE SCALE GENOMIC DNA]</scope>
    <source>
        <strain evidence="6 7">DSM 5900</strain>
    </source>
</reference>
<keyword evidence="7" id="KW-1185">Reference proteome</keyword>
<dbReference type="GO" id="GO:0043190">
    <property type="term" value="C:ATP-binding cassette (ABC) transporter complex"/>
    <property type="evidence" value="ECO:0007669"/>
    <property type="project" value="InterPro"/>
</dbReference>
<dbReference type="PANTHER" id="PTHR30290:SF9">
    <property type="entry name" value="OLIGOPEPTIDE-BINDING PROTEIN APPA"/>
    <property type="match status" value="1"/>
</dbReference>
<protein>
    <submittedName>
        <fullName evidence="6">Peptide/nickel transport system substrate-binding protein</fullName>
    </submittedName>
</protein>
<dbReference type="Proteomes" id="UP000278222">
    <property type="component" value="Unassembled WGS sequence"/>
</dbReference>
<dbReference type="Pfam" id="PF00496">
    <property type="entry name" value="SBP_bac_5"/>
    <property type="match status" value="1"/>
</dbReference>
<dbReference type="InterPro" id="IPR006311">
    <property type="entry name" value="TAT_signal"/>
</dbReference>
<dbReference type="InterPro" id="IPR000914">
    <property type="entry name" value="SBP_5_dom"/>
</dbReference>
<feature type="domain" description="Solute-binding protein family 5" evidence="5">
    <location>
        <begin position="126"/>
        <end position="502"/>
    </location>
</feature>
<comment type="similarity">
    <text evidence="2">Belongs to the bacterial solute-binding protein 5 family.</text>
</comment>
<comment type="subcellular location">
    <subcellularLocation>
        <location evidence="1">Periplasm</location>
    </subcellularLocation>
</comment>
<dbReference type="AlphaFoldDB" id="A0A3N1M8I7"/>
<sequence>MTDHHDRSAPPTAAAMRAAWDDAHDFDPRDPLVGLSRADMAGPQIGRRAVLRLMAAAGTLTVAHLLPRGPAMAQGKAGGTLKCGWAGVGQITTLDPAKMNQVLQFQITSNVLSGLTHINAELIAEADLARDWELSADGTEYTFNLREGVTFHNGEPFTADDVIFTYERSKNPAVSIHSRALGNVRGVEKLGSHKVRFKLVGPQASFLVKTTERSSGRVLTILNKTAIEKMGESAHGLMPVGTGPFRITQHVLAQNLTLEKFDKYYDPERPKLDRVIIQPILDAEPLAAAIEAGDIQLIGGGQIAPELIDRLVANKDLVVNIQPSPGFESIWLNPHREPFKVSSFDKPMAELMKEKGFMVRLAIAKAIDRELFIKQAEFGRGTPAHGSVNPAMAFYFDKELGKASLQRFDLAEAKRLMAAAGYPDGKGFPRLKVLLTPPMRRQVEVIRAILKRNIGIELEPVVKDIPVALDEFSTMEWDMVRIGSGGDYDPDDAIVDWMQTSSLFNGQKRDKAKYPFGYFSDKEADALIEEQRVEGNLEKRRALVQKADRITSDKVASAFLYHPATILIHRKQVNFPDASKIPALVDLDRTTLS</sequence>
<proteinExistence type="inferred from homology"/>
<dbReference type="InterPro" id="IPR039424">
    <property type="entry name" value="SBP_5"/>
</dbReference>
<evidence type="ECO:0000256" key="1">
    <source>
        <dbReference type="ARBA" id="ARBA00004418"/>
    </source>
</evidence>
<dbReference type="GO" id="GO:0030288">
    <property type="term" value="C:outer membrane-bounded periplasmic space"/>
    <property type="evidence" value="ECO:0007669"/>
    <property type="project" value="UniProtKB-ARBA"/>
</dbReference>
<dbReference type="Gene3D" id="3.40.190.10">
    <property type="entry name" value="Periplasmic binding protein-like II"/>
    <property type="match status" value="1"/>
</dbReference>
<dbReference type="RefSeq" id="WP_123689356.1">
    <property type="nucleotide sequence ID" value="NZ_AP019700.1"/>
</dbReference>
<organism evidence="6 7">
    <name type="scientific">Stella humosa</name>
    <dbReference type="NCBI Taxonomy" id="94"/>
    <lineage>
        <taxon>Bacteria</taxon>
        <taxon>Pseudomonadati</taxon>
        <taxon>Pseudomonadota</taxon>
        <taxon>Alphaproteobacteria</taxon>
        <taxon>Rhodospirillales</taxon>
        <taxon>Stellaceae</taxon>
        <taxon>Stella</taxon>
    </lineage>
</organism>
<accession>A0A3N1M8I7</accession>
<evidence type="ECO:0000259" key="5">
    <source>
        <dbReference type="Pfam" id="PF00496"/>
    </source>
</evidence>
<comment type="caution">
    <text evidence="6">The sequence shown here is derived from an EMBL/GenBank/DDBJ whole genome shotgun (WGS) entry which is preliminary data.</text>
</comment>
<dbReference type="Gene3D" id="3.10.105.10">
    <property type="entry name" value="Dipeptide-binding Protein, Domain 3"/>
    <property type="match status" value="1"/>
</dbReference>
<dbReference type="PIRSF" id="PIRSF002741">
    <property type="entry name" value="MppA"/>
    <property type="match status" value="1"/>
</dbReference>
<evidence type="ECO:0000256" key="3">
    <source>
        <dbReference type="ARBA" id="ARBA00022448"/>
    </source>
</evidence>
<dbReference type="InterPro" id="IPR030678">
    <property type="entry name" value="Peptide/Ni-bd"/>
</dbReference>
<dbReference type="EMBL" id="RJKX01000013">
    <property type="protein sequence ID" value="ROQ00033.1"/>
    <property type="molecule type" value="Genomic_DNA"/>
</dbReference>
<keyword evidence="3" id="KW-0813">Transport</keyword>
<evidence type="ECO:0000256" key="2">
    <source>
        <dbReference type="ARBA" id="ARBA00005695"/>
    </source>
</evidence>
<dbReference type="OrthoDB" id="7318145at2"/>
<dbReference type="PANTHER" id="PTHR30290">
    <property type="entry name" value="PERIPLASMIC BINDING COMPONENT OF ABC TRANSPORTER"/>
    <property type="match status" value="1"/>
</dbReference>
<evidence type="ECO:0000256" key="4">
    <source>
        <dbReference type="ARBA" id="ARBA00022729"/>
    </source>
</evidence>
<dbReference type="CDD" id="cd00995">
    <property type="entry name" value="PBP2_NikA_DppA_OppA_like"/>
    <property type="match status" value="1"/>
</dbReference>
<evidence type="ECO:0000313" key="7">
    <source>
        <dbReference type="Proteomes" id="UP000278222"/>
    </source>
</evidence>
<dbReference type="PROSITE" id="PS51318">
    <property type="entry name" value="TAT"/>
    <property type="match status" value="1"/>
</dbReference>
<dbReference type="SUPFAM" id="SSF53850">
    <property type="entry name" value="Periplasmic binding protein-like II"/>
    <property type="match status" value="1"/>
</dbReference>
<evidence type="ECO:0000313" key="6">
    <source>
        <dbReference type="EMBL" id="ROQ00033.1"/>
    </source>
</evidence>
<name>A0A3N1M8I7_9PROT</name>
<keyword evidence="4" id="KW-0732">Signal</keyword>
<gene>
    <name evidence="6" type="ORF">EDC65_1828</name>
</gene>
<dbReference type="GO" id="GO:0015833">
    <property type="term" value="P:peptide transport"/>
    <property type="evidence" value="ECO:0007669"/>
    <property type="project" value="TreeGrafter"/>
</dbReference>